<feature type="chain" id="PRO_5003551908" description="VCBS repeat-containing protein" evidence="1">
    <location>
        <begin position="19"/>
        <end position="161"/>
    </location>
</feature>
<keyword evidence="1" id="KW-0732">Signal</keyword>
<evidence type="ECO:0000313" key="3">
    <source>
        <dbReference type="Proteomes" id="UP000016023"/>
    </source>
</evidence>
<protein>
    <recommendedName>
        <fullName evidence="4">VCBS repeat-containing protein</fullName>
    </recommendedName>
</protein>
<sequence length="161" mass="18689">MKSLLLLILLILSGGARAQRFELENVSDSLSFLVLRTDSTVDKWRLHYPVYRFCTGDVDGNGVEDAMVGVINSTRFYKMRGRRLFIFKNKRGRVRPLWLGSRLGGILQDFRFVDGRIRSLETTLDGFYVVAEYVWQGFGMGFERFLVKKVGREEALEVFYR</sequence>
<accession>H1PZH7</accession>
<dbReference type="Proteomes" id="UP000016023">
    <property type="component" value="Unassembled WGS sequence"/>
</dbReference>
<evidence type="ECO:0008006" key="4">
    <source>
        <dbReference type="Google" id="ProtNLM"/>
    </source>
</evidence>
<dbReference type="PATRIC" id="fig|883158.3.peg.70"/>
<dbReference type="AlphaFoldDB" id="H1PZH7"/>
<reference evidence="2 3" key="1">
    <citation type="submission" date="2011-12" db="EMBL/GenBank/DDBJ databases">
        <title>The Genome Sequence of Prevotella micans F0438.</title>
        <authorList>
            <consortium name="The Broad Institute Genome Sequencing Platform"/>
            <person name="Earl A."/>
            <person name="Ward D."/>
            <person name="Feldgarden M."/>
            <person name="Gevers D."/>
            <person name="Izard J."/>
            <person name="Baranova O.V."/>
            <person name="Blanton J.M."/>
            <person name="Wade W.G."/>
            <person name="Dewhirst F.E."/>
            <person name="Young S.K."/>
            <person name="Zeng Q."/>
            <person name="Gargeya S."/>
            <person name="Fitzgerald M."/>
            <person name="Haas B."/>
            <person name="Abouelleil A."/>
            <person name="Alvarado L."/>
            <person name="Arachchi H.M."/>
            <person name="Berlin A."/>
            <person name="Chapman S.B."/>
            <person name="Gearin G."/>
            <person name="Goldberg J."/>
            <person name="Griggs A."/>
            <person name="Gujja S."/>
            <person name="Hansen M."/>
            <person name="Heiman D."/>
            <person name="Howarth C."/>
            <person name="Larimer J."/>
            <person name="Lui A."/>
            <person name="MacDonald P.J.P."/>
            <person name="McCowen C."/>
            <person name="Montmayeur A."/>
            <person name="Murphy C."/>
            <person name="Neiman D."/>
            <person name="Pearson M."/>
            <person name="Priest M."/>
            <person name="Roberts A."/>
            <person name="Saif S."/>
            <person name="Shea T."/>
            <person name="Sisk P."/>
            <person name="Stolte C."/>
            <person name="Sykes S."/>
            <person name="Wortman J."/>
            <person name="Nusbaum C."/>
            <person name="Birren B."/>
        </authorList>
    </citation>
    <scope>NUCLEOTIDE SEQUENCE [LARGE SCALE GENOMIC DNA]</scope>
    <source>
        <strain evidence="2 3">F0438</strain>
    </source>
</reference>
<dbReference type="HOGENOM" id="CLU_105056_0_0_10"/>
<evidence type="ECO:0000313" key="2">
    <source>
        <dbReference type="EMBL" id="EHO75022.1"/>
    </source>
</evidence>
<organism evidence="2 3">
    <name type="scientific">Prevotella micans F0438</name>
    <dbReference type="NCBI Taxonomy" id="883158"/>
    <lineage>
        <taxon>Bacteria</taxon>
        <taxon>Pseudomonadati</taxon>
        <taxon>Bacteroidota</taxon>
        <taxon>Bacteroidia</taxon>
        <taxon>Bacteroidales</taxon>
        <taxon>Prevotellaceae</taxon>
        <taxon>Prevotella</taxon>
    </lineage>
</organism>
<dbReference type="EMBL" id="AGWK01000001">
    <property type="protein sequence ID" value="EHO75022.1"/>
    <property type="molecule type" value="Genomic_DNA"/>
</dbReference>
<feature type="signal peptide" evidence="1">
    <location>
        <begin position="1"/>
        <end position="18"/>
    </location>
</feature>
<comment type="caution">
    <text evidence="2">The sequence shown here is derived from an EMBL/GenBank/DDBJ whole genome shotgun (WGS) entry which is preliminary data.</text>
</comment>
<proteinExistence type="predicted"/>
<evidence type="ECO:0000256" key="1">
    <source>
        <dbReference type="SAM" id="SignalP"/>
    </source>
</evidence>
<dbReference type="RefSeq" id="WP_006950928.1">
    <property type="nucleotide sequence ID" value="NZ_JH594521.1"/>
</dbReference>
<keyword evidence="3" id="KW-1185">Reference proteome</keyword>
<name>H1PZH7_9BACT</name>
<gene>
    <name evidence="2" type="ORF">HMPREF9140_00065</name>
</gene>